<dbReference type="PROSITE" id="PS00061">
    <property type="entry name" value="ADH_SHORT"/>
    <property type="match status" value="1"/>
</dbReference>
<dbReference type="Proteomes" id="UP001590950">
    <property type="component" value="Unassembled WGS sequence"/>
</dbReference>
<evidence type="ECO:0000256" key="1">
    <source>
        <dbReference type="ARBA" id="ARBA00006484"/>
    </source>
</evidence>
<evidence type="ECO:0000256" key="2">
    <source>
        <dbReference type="ARBA" id="ARBA00022857"/>
    </source>
</evidence>
<evidence type="ECO:0000313" key="5">
    <source>
        <dbReference type="Proteomes" id="UP001590950"/>
    </source>
</evidence>
<organism evidence="4 5">
    <name type="scientific">Stereocaulon virgatum</name>
    <dbReference type="NCBI Taxonomy" id="373712"/>
    <lineage>
        <taxon>Eukaryota</taxon>
        <taxon>Fungi</taxon>
        <taxon>Dikarya</taxon>
        <taxon>Ascomycota</taxon>
        <taxon>Pezizomycotina</taxon>
        <taxon>Lecanoromycetes</taxon>
        <taxon>OSLEUM clade</taxon>
        <taxon>Lecanoromycetidae</taxon>
        <taxon>Lecanorales</taxon>
        <taxon>Lecanorineae</taxon>
        <taxon>Stereocaulaceae</taxon>
        <taxon>Stereocaulon</taxon>
    </lineage>
</organism>
<reference evidence="4 5" key="1">
    <citation type="submission" date="2024-09" db="EMBL/GenBank/DDBJ databases">
        <title>Rethinking Asexuality: The Enigmatic Case of Functional Sexual Genes in Lepraria (Stereocaulaceae).</title>
        <authorList>
            <person name="Doellman M."/>
            <person name="Sun Y."/>
            <person name="Barcenas-Pena A."/>
            <person name="Lumbsch H.T."/>
            <person name="Grewe F."/>
        </authorList>
    </citation>
    <scope>NUCLEOTIDE SEQUENCE [LARGE SCALE GENOMIC DNA]</scope>
    <source>
        <strain evidence="4 5">Mercado 3170</strain>
    </source>
</reference>
<dbReference type="Pfam" id="PF13561">
    <property type="entry name" value="adh_short_C2"/>
    <property type="match status" value="1"/>
</dbReference>
<accession>A0ABR4A9N0</accession>
<sequence length="287" mass="30569">MGSLQDIPNTVRGGRLEGKNAIITGAAGGIGLETTVLFAREGAAVLMADISESALKRAVAKVHEILPKPPRLETIKCDVSKETDVEAMVAHLDSWGGVDIMFNNAGIMHADDADAIDTPEKIWDLTHNINVKGVWFGSKHAVLSMRKHGKTNGSIINTASVVALVGSATPQLAYTASKGAVMALTRELAIVHAKEGFRFNALCPAPLNTPLLQGWLGDDAAKRHRREIHFPSGRFGEAIEQAYAVLFLASDESSFVNGQDFIVDGGMTKAYVTAQGPPTQGPANYAR</sequence>
<dbReference type="SUPFAM" id="SSF51735">
    <property type="entry name" value="NAD(P)-binding Rossmann-fold domains"/>
    <property type="match status" value="1"/>
</dbReference>
<dbReference type="EMBL" id="JBEFKJ010000013">
    <property type="protein sequence ID" value="KAL2042599.1"/>
    <property type="molecule type" value="Genomic_DNA"/>
</dbReference>
<keyword evidence="5" id="KW-1185">Reference proteome</keyword>
<dbReference type="InterPro" id="IPR020904">
    <property type="entry name" value="Sc_DH/Rdtase_CS"/>
</dbReference>
<name>A0ABR4A9N0_9LECA</name>
<dbReference type="InterPro" id="IPR036291">
    <property type="entry name" value="NAD(P)-bd_dom_sf"/>
</dbReference>
<dbReference type="PANTHER" id="PTHR43180:SF63">
    <property type="entry name" value="DEHYDROGENASE_REDUCTASE FAMILY PROTEIN, PUTATIVE (AFU_ORTHOLOGUE AFUA_6G03520)-RELATED"/>
    <property type="match status" value="1"/>
</dbReference>
<dbReference type="PANTHER" id="PTHR43180">
    <property type="entry name" value="3-OXOACYL-(ACYL-CARRIER-PROTEIN) REDUCTASE (AFU_ORTHOLOGUE AFUA_6G11210)"/>
    <property type="match status" value="1"/>
</dbReference>
<gene>
    <name evidence="4" type="ORF">N7G274_004358</name>
</gene>
<keyword evidence="2" id="KW-0521">NADP</keyword>
<dbReference type="PRINTS" id="PR00081">
    <property type="entry name" value="GDHRDH"/>
</dbReference>
<dbReference type="Gene3D" id="3.40.50.720">
    <property type="entry name" value="NAD(P)-binding Rossmann-like Domain"/>
    <property type="match status" value="1"/>
</dbReference>
<keyword evidence="3" id="KW-0560">Oxidoreductase</keyword>
<dbReference type="InterPro" id="IPR002347">
    <property type="entry name" value="SDR_fam"/>
</dbReference>
<dbReference type="PRINTS" id="PR00080">
    <property type="entry name" value="SDRFAMILY"/>
</dbReference>
<proteinExistence type="inferred from homology"/>
<dbReference type="CDD" id="cd05233">
    <property type="entry name" value="SDR_c"/>
    <property type="match status" value="1"/>
</dbReference>
<evidence type="ECO:0000256" key="3">
    <source>
        <dbReference type="ARBA" id="ARBA00023002"/>
    </source>
</evidence>
<evidence type="ECO:0000313" key="4">
    <source>
        <dbReference type="EMBL" id="KAL2042599.1"/>
    </source>
</evidence>
<comment type="similarity">
    <text evidence="1">Belongs to the short-chain dehydrogenases/reductases (SDR) family.</text>
</comment>
<protein>
    <submittedName>
        <fullName evidence="4">Uncharacterized protein</fullName>
    </submittedName>
</protein>
<comment type="caution">
    <text evidence="4">The sequence shown here is derived from an EMBL/GenBank/DDBJ whole genome shotgun (WGS) entry which is preliminary data.</text>
</comment>